<reference evidence="4" key="1">
    <citation type="submission" date="2017-02" db="UniProtKB">
        <authorList>
            <consortium name="WormBaseParasite"/>
        </authorList>
    </citation>
    <scope>IDENTIFICATION</scope>
</reference>
<dbReference type="EMBL" id="UYRR01035752">
    <property type="protein sequence ID" value="VDK65423.1"/>
    <property type="molecule type" value="Genomic_DNA"/>
</dbReference>
<evidence type="ECO:0000313" key="3">
    <source>
        <dbReference type="Proteomes" id="UP000267096"/>
    </source>
</evidence>
<feature type="compositionally biased region" description="Polar residues" evidence="1">
    <location>
        <begin position="80"/>
        <end position="94"/>
    </location>
</feature>
<organism evidence="4">
    <name type="scientific">Anisakis simplex</name>
    <name type="common">Herring worm</name>
    <dbReference type="NCBI Taxonomy" id="6269"/>
    <lineage>
        <taxon>Eukaryota</taxon>
        <taxon>Metazoa</taxon>
        <taxon>Ecdysozoa</taxon>
        <taxon>Nematoda</taxon>
        <taxon>Chromadorea</taxon>
        <taxon>Rhabditida</taxon>
        <taxon>Spirurina</taxon>
        <taxon>Ascaridomorpha</taxon>
        <taxon>Ascaridoidea</taxon>
        <taxon>Anisakidae</taxon>
        <taxon>Anisakis</taxon>
        <taxon>Anisakis simplex complex</taxon>
    </lineage>
</organism>
<name>A0A0M3KDZ3_ANISI</name>
<evidence type="ECO:0000256" key="1">
    <source>
        <dbReference type="SAM" id="MobiDB-lite"/>
    </source>
</evidence>
<reference evidence="2 3" key="2">
    <citation type="submission" date="2018-11" db="EMBL/GenBank/DDBJ databases">
        <authorList>
            <consortium name="Pathogen Informatics"/>
        </authorList>
    </citation>
    <scope>NUCLEOTIDE SEQUENCE [LARGE SCALE GENOMIC DNA]</scope>
</reference>
<evidence type="ECO:0000313" key="2">
    <source>
        <dbReference type="EMBL" id="VDK65423.1"/>
    </source>
</evidence>
<feature type="compositionally biased region" description="Polar residues" evidence="1">
    <location>
        <begin position="60"/>
        <end position="71"/>
    </location>
</feature>
<dbReference type="WBParaSite" id="ASIM_0001919801-mRNA-1">
    <property type="protein sequence ID" value="ASIM_0001919801-mRNA-1"/>
    <property type="gene ID" value="ASIM_0001919801"/>
</dbReference>
<gene>
    <name evidence="2" type="ORF">ASIM_LOCUS18591</name>
</gene>
<evidence type="ECO:0000313" key="4">
    <source>
        <dbReference type="WBParaSite" id="ASIM_0001919801-mRNA-1"/>
    </source>
</evidence>
<proteinExistence type="predicted"/>
<dbReference type="AlphaFoldDB" id="A0A0M3KDZ3"/>
<dbReference type="Proteomes" id="UP000267096">
    <property type="component" value="Unassembled WGS sequence"/>
</dbReference>
<protein>
    <submittedName>
        <fullName evidence="2 4">Uncharacterized protein</fullName>
    </submittedName>
</protein>
<accession>A0A0M3KDZ3</accession>
<keyword evidence="3" id="KW-1185">Reference proteome</keyword>
<sequence length="130" mass="14415">MLAEAFTYHIMRCDCDLSATQFTNWCYREQKFYPPRAHEGPIRVVNARRFSDDEIAAAVSHTTSESPSTQYPAYRPPLAASSSLSGQNHCNTSAPPLIRQPVPRPTELNGVDDSPPPPYSSVCNRPESCS</sequence>
<feature type="region of interest" description="Disordered" evidence="1">
    <location>
        <begin position="58"/>
        <end position="130"/>
    </location>
</feature>